<reference evidence="1" key="2">
    <citation type="submission" date="2014-02" db="EMBL/GenBank/DDBJ databases">
        <title>Annotation of the Genome Sequence of Fusarium oxysporum f. sp. melonis 26406.</title>
        <authorList>
            <consortium name="The Broad Institute Genomics Platform"/>
            <person name="Ma L.-J."/>
            <person name="Corby-Kistler H."/>
            <person name="Broz K."/>
            <person name="Gale L.R."/>
            <person name="Jonkers W."/>
            <person name="O'Donnell K."/>
            <person name="Ploetz R."/>
            <person name="Steinberg C."/>
            <person name="Schwartz D.C."/>
            <person name="VanEtten H."/>
            <person name="Zhou S."/>
            <person name="Young S.K."/>
            <person name="Zeng Q."/>
            <person name="Gargeya S."/>
            <person name="Fitzgerald M."/>
            <person name="Abouelleil A."/>
            <person name="Alvarado L."/>
            <person name="Chapman S.B."/>
            <person name="Gainer-Dewar J."/>
            <person name="Goldberg J."/>
            <person name="Griggs A."/>
            <person name="Gujja S."/>
            <person name="Hansen M."/>
            <person name="Howarth C."/>
            <person name="Imamovic A."/>
            <person name="Ireland A."/>
            <person name="Larimer J."/>
            <person name="McCowan C."/>
            <person name="Murphy C."/>
            <person name="Pearson M."/>
            <person name="Poon T.W."/>
            <person name="Priest M."/>
            <person name="Roberts A."/>
            <person name="Saif S."/>
            <person name="Shea T."/>
            <person name="Sykes S."/>
            <person name="Wortman J."/>
            <person name="Nusbaum C."/>
            <person name="Birren B."/>
        </authorList>
    </citation>
    <scope>NUCLEOTIDE SEQUENCE</scope>
    <source>
        <strain evidence="1">26406</strain>
    </source>
</reference>
<dbReference type="VEuPathDB" id="FungiDB:FOMG_19848"/>
<organism evidence="1">
    <name type="scientific">Fusarium oxysporum f. sp. melonis 26406</name>
    <dbReference type="NCBI Taxonomy" id="1089452"/>
    <lineage>
        <taxon>Eukaryota</taxon>
        <taxon>Fungi</taxon>
        <taxon>Dikarya</taxon>
        <taxon>Ascomycota</taxon>
        <taxon>Pezizomycotina</taxon>
        <taxon>Sordariomycetes</taxon>
        <taxon>Hypocreomycetidae</taxon>
        <taxon>Hypocreales</taxon>
        <taxon>Nectriaceae</taxon>
        <taxon>Fusarium</taxon>
        <taxon>Fusarium oxysporum species complex</taxon>
    </lineage>
</organism>
<dbReference type="AlphaFoldDB" id="W9Z404"/>
<evidence type="ECO:0000313" key="1">
    <source>
        <dbReference type="EMBL" id="EXK23372.1"/>
    </source>
</evidence>
<dbReference type="Proteomes" id="UP000030703">
    <property type="component" value="Unassembled WGS sequence"/>
</dbReference>
<protein>
    <submittedName>
        <fullName evidence="1">Uncharacterized protein</fullName>
    </submittedName>
</protein>
<accession>W9Z404</accession>
<dbReference type="HOGENOM" id="CLU_2776032_0_0_1"/>
<reference evidence="1" key="1">
    <citation type="submission" date="2012-04" db="EMBL/GenBank/DDBJ databases">
        <title>The Genome Sequence of Fusarium oxysporum melonis.</title>
        <authorList>
            <consortium name="The Broad Institute Genome Sequencing Platform"/>
            <person name="Ma L.-J."/>
            <person name="Gale L.R."/>
            <person name="Schwartz D.C."/>
            <person name="Zhou S."/>
            <person name="Corby-Kistler H."/>
            <person name="Young S.K."/>
            <person name="Zeng Q."/>
            <person name="Gargeya S."/>
            <person name="Fitzgerald M."/>
            <person name="Haas B."/>
            <person name="Abouelleil A."/>
            <person name="Alvarado L."/>
            <person name="Arachchi H.M."/>
            <person name="Berlin A."/>
            <person name="Brown A."/>
            <person name="Chapman S.B."/>
            <person name="Chen Z."/>
            <person name="Dunbar C."/>
            <person name="Freedman E."/>
            <person name="Gearin G."/>
            <person name="Goldberg J."/>
            <person name="Griggs A."/>
            <person name="Gujja S."/>
            <person name="Heiman D."/>
            <person name="Howarth C."/>
            <person name="Larson L."/>
            <person name="Lui A."/>
            <person name="MacDonald P.J.P."/>
            <person name="Montmayeur A."/>
            <person name="Murphy C."/>
            <person name="Neiman D."/>
            <person name="Pearson M."/>
            <person name="Priest M."/>
            <person name="Roberts A."/>
            <person name="Saif S."/>
            <person name="Shea T."/>
            <person name="Shenoy N."/>
            <person name="Sisk P."/>
            <person name="Stolte C."/>
            <person name="Sykes S."/>
            <person name="Wortman J."/>
            <person name="Nusbaum C."/>
            <person name="Birren B."/>
        </authorList>
    </citation>
    <scope>NUCLEOTIDE SEQUENCE</scope>
    <source>
        <strain evidence="1">26406</strain>
    </source>
</reference>
<name>W9Z404_FUSOX</name>
<proteinExistence type="predicted"/>
<sequence>MLSAVSENIALTTGYGNRRGRSSAAALEAVVARSGGVSVWATLSGLLARCGSLMVISIGRQATSRSSFW</sequence>
<dbReference type="EMBL" id="KI980970">
    <property type="protein sequence ID" value="EXK23372.1"/>
    <property type="molecule type" value="Genomic_DNA"/>
</dbReference>
<gene>
    <name evidence="1" type="ORF">FOMG_19848</name>
</gene>